<dbReference type="InterPro" id="IPR016084">
    <property type="entry name" value="Haem_Oase-like_multi-hlx"/>
</dbReference>
<name>E1QRL5_VULDI</name>
<dbReference type="SUPFAM" id="SSF48613">
    <property type="entry name" value="Heme oxygenase-like"/>
    <property type="match status" value="1"/>
</dbReference>
<dbReference type="Pfam" id="PF03070">
    <property type="entry name" value="TENA_THI-4"/>
    <property type="match status" value="1"/>
</dbReference>
<dbReference type="GeneID" id="9753424"/>
<organism evidence="2 3">
    <name type="scientific">Vulcanisaeta distributa (strain DSM 14429 / JCM 11212 / NBRC 100878 / IC-017)</name>
    <dbReference type="NCBI Taxonomy" id="572478"/>
    <lineage>
        <taxon>Archaea</taxon>
        <taxon>Thermoproteota</taxon>
        <taxon>Thermoprotei</taxon>
        <taxon>Thermoproteales</taxon>
        <taxon>Thermoproteaceae</taxon>
        <taxon>Vulcanisaeta</taxon>
    </lineage>
</organism>
<dbReference type="Gene3D" id="1.20.910.10">
    <property type="entry name" value="Heme oxygenase-like"/>
    <property type="match status" value="1"/>
</dbReference>
<evidence type="ECO:0000313" key="3">
    <source>
        <dbReference type="Proteomes" id="UP000006681"/>
    </source>
</evidence>
<dbReference type="CDD" id="cd19363">
    <property type="entry name" value="TenA_C_PH1161-like"/>
    <property type="match status" value="1"/>
</dbReference>
<dbReference type="EMBL" id="CP002100">
    <property type="protein sequence ID" value="ADN51829.1"/>
    <property type="molecule type" value="Genomic_DNA"/>
</dbReference>
<dbReference type="OrthoDB" id="85443at2157"/>
<reference evidence="2 3" key="1">
    <citation type="journal article" date="2010" name="Stand. Genomic Sci.">
        <title>Complete genome sequence of Vulcanisaeta distributa type strain (IC-017).</title>
        <authorList>
            <person name="Mavromatis K."/>
            <person name="Sikorski J."/>
            <person name="Pabst E."/>
            <person name="Teshima H."/>
            <person name="Lapidus A."/>
            <person name="Lucas S."/>
            <person name="Nolan M."/>
            <person name="Glavina Del Rio T."/>
            <person name="Cheng J.F."/>
            <person name="Bruce D."/>
            <person name="Goodwin L."/>
            <person name="Pitluck S."/>
            <person name="Liolios K."/>
            <person name="Ivanova N."/>
            <person name="Mikhailova N."/>
            <person name="Pati A."/>
            <person name="Chen A."/>
            <person name="Palaniappan K."/>
            <person name="Land M."/>
            <person name="Hauser L."/>
            <person name="Chang Y.J."/>
            <person name="Jeffries C.D."/>
            <person name="Rohde M."/>
            <person name="Spring S."/>
            <person name="Goker M."/>
            <person name="Wirth R."/>
            <person name="Woyke T."/>
            <person name="Bristow J."/>
            <person name="Eisen J.A."/>
            <person name="Markowitz V."/>
            <person name="Hugenholtz P."/>
            <person name="Klenk H.P."/>
            <person name="Kyrpides N.C."/>
        </authorList>
    </citation>
    <scope>NUCLEOTIDE SEQUENCE [LARGE SCALE GENOMIC DNA]</scope>
    <source>
        <strain evidence="3">DSM 14429 / JCM 11212 / NBRC 100878 / IC-017</strain>
    </source>
</reference>
<dbReference type="KEGG" id="vdi:Vdis_2464"/>
<dbReference type="RefSeq" id="WP_013337554.1">
    <property type="nucleotide sequence ID" value="NC_014537.1"/>
</dbReference>
<dbReference type="GO" id="GO:0005829">
    <property type="term" value="C:cytosol"/>
    <property type="evidence" value="ECO:0007669"/>
    <property type="project" value="TreeGrafter"/>
</dbReference>
<evidence type="ECO:0000313" key="2">
    <source>
        <dbReference type="EMBL" id="ADN51829.1"/>
    </source>
</evidence>
<evidence type="ECO:0000259" key="1">
    <source>
        <dbReference type="Pfam" id="PF03070"/>
    </source>
</evidence>
<feature type="domain" description="Thiaminase-2/PQQC" evidence="1">
    <location>
        <begin position="12"/>
        <end position="217"/>
    </location>
</feature>
<dbReference type="InterPro" id="IPR050967">
    <property type="entry name" value="Thiamine_Salvage_TenA"/>
</dbReference>
<accession>E1QRL5</accession>
<protein>
    <submittedName>
        <fullName evidence="2">Transcriptional activator, TenA family</fullName>
    </submittedName>
</protein>
<dbReference type="NCBIfam" id="TIGR04306">
    <property type="entry name" value="salvage_TenA"/>
    <property type="match status" value="1"/>
</dbReference>
<dbReference type="InterPro" id="IPR027574">
    <property type="entry name" value="Thiaminase_II"/>
</dbReference>
<gene>
    <name evidence="2" type="ordered locus">Vdis_2464</name>
</gene>
<reference evidence="3" key="2">
    <citation type="journal article" date="2010" name="Stand. Genomic Sci.">
        <title>Complete genome sequence of Vulcanisaeta distributa type strain (IC-017T).</title>
        <authorList>
            <person name="Mavromatis K."/>
            <person name="Sikorski J."/>
            <person name="Pabst E."/>
            <person name="Teshima H."/>
            <person name="Lapidus A."/>
            <person name="Lucas S."/>
            <person name="Nolan M."/>
            <person name="Glavina Del Rio T."/>
            <person name="Cheng J."/>
            <person name="Bruce D."/>
            <person name="Goodwin L."/>
            <person name="Pitluck S."/>
            <person name="Liolios K."/>
            <person name="Ivanova N."/>
            <person name="Mikhailova N."/>
            <person name="Pati A."/>
            <person name="Chen A."/>
            <person name="Palaniappan K."/>
            <person name="Land M."/>
            <person name="Hauser L."/>
            <person name="Chang Y."/>
            <person name="Jeffries C."/>
            <person name="Rohde M."/>
            <person name="Spring S."/>
            <person name="Goker M."/>
            <person name="Wirth R."/>
            <person name="Woyke T."/>
            <person name="Bristow J."/>
            <person name="Eisen J."/>
            <person name="Markowitz V."/>
            <person name="Hugenholtz P."/>
            <person name="Klenk H."/>
            <person name="Kyrpides N."/>
        </authorList>
    </citation>
    <scope>NUCLEOTIDE SEQUENCE [LARGE SCALE GENOMIC DNA]</scope>
    <source>
        <strain evidence="3">DSM 14429 / JCM 11212 / NBRC 100878 / IC-017</strain>
    </source>
</reference>
<dbReference type="GO" id="GO:0006772">
    <property type="term" value="P:thiamine metabolic process"/>
    <property type="evidence" value="ECO:0007669"/>
    <property type="project" value="InterPro"/>
</dbReference>
<dbReference type="eggNOG" id="arCOG01128">
    <property type="taxonomic scope" value="Archaea"/>
</dbReference>
<dbReference type="AlphaFoldDB" id="E1QRL5"/>
<dbReference type="PANTHER" id="PTHR43198:SF2">
    <property type="entry name" value="SI:CH1073-67J19.1-RELATED"/>
    <property type="match status" value="1"/>
</dbReference>
<dbReference type="Proteomes" id="UP000006681">
    <property type="component" value="Chromosome"/>
</dbReference>
<proteinExistence type="predicted"/>
<dbReference type="GO" id="GO:0050334">
    <property type="term" value="F:thiaminase activity"/>
    <property type="evidence" value="ECO:0007669"/>
    <property type="project" value="InterPro"/>
</dbReference>
<dbReference type="PANTHER" id="PTHR43198">
    <property type="entry name" value="BIFUNCTIONAL TH2 PROTEIN"/>
    <property type="match status" value="1"/>
</dbReference>
<dbReference type="InterPro" id="IPR004305">
    <property type="entry name" value="Thiaminase-2/PQQC"/>
</dbReference>
<dbReference type="STRING" id="572478.Vdis_2464"/>
<sequence length="223" mass="26119">MSSRITELLRSQSDDVWRKIINHPFVTELFSGSLPLDKFRFYIIQDYNYLITLTRCQALIASKFENPAAMRKVLELALADVTTELENYNKLLNYLGLSIDDVIKVRPSPTNVAYMNFLLTTCALGSPYEGLVAILPCYWTYLEIARHHADKLSRNPIKVYRDWASVYLTPEYAGIVDGLRSIIDEVSDYLMRDFNKLLSIFRQASMYEYLFWDMAYRQEQWVF</sequence>
<keyword evidence="3" id="KW-1185">Reference proteome</keyword>
<dbReference type="HOGENOM" id="CLU_077537_3_0_2"/>